<keyword evidence="2" id="KW-1185">Reference proteome</keyword>
<protein>
    <submittedName>
        <fullName evidence="1">Uncharacterized protein</fullName>
    </submittedName>
</protein>
<gene>
    <name evidence="1" type="ORF">CCAM_LOCUS2001</name>
</gene>
<name>A0A484K6S2_9ASTE</name>
<organism evidence="1 2">
    <name type="scientific">Cuscuta campestris</name>
    <dbReference type="NCBI Taxonomy" id="132261"/>
    <lineage>
        <taxon>Eukaryota</taxon>
        <taxon>Viridiplantae</taxon>
        <taxon>Streptophyta</taxon>
        <taxon>Embryophyta</taxon>
        <taxon>Tracheophyta</taxon>
        <taxon>Spermatophyta</taxon>
        <taxon>Magnoliopsida</taxon>
        <taxon>eudicotyledons</taxon>
        <taxon>Gunneridae</taxon>
        <taxon>Pentapetalae</taxon>
        <taxon>asterids</taxon>
        <taxon>lamiids</taxon>
        <taxon>Solanales</taxon>
        <taxon>Convolvulaceae</taxon>
        <taxon>Cuscuteae</taxon>
        <taxon>Cuscuta</taxon>
        <taxon>Cuscuta subgen. Grammica</taxon>
        <taxon>Cuscuta sect. Cleistogrammica</taxon>
    </lineage>
</organism>
<accession>A0A484K6S2</accession>
<sequence>MRAVASISTLAGGHVPFEFGINNPRDQQITPYVQTFQTYSGRCRRWRWGRRSSGDDLLFLVSELTGI</sequence>
<dbReference type="AlphaFoldDB" id="A0A484K6S2"/>
<evidence type="ECO:0000313" key="2">
    <source>
        <dbReference type="Proteomes" id="UP000595140"/>
    </source>
</evidence>
<dbReference type="Proteomes" id="UP000595140">
    <property type="component" value="Unassembled WGS sequence"/>
</dbReference>
<reference evidence="1 2" key="1">
    <citation type="submission" date="2018-04" db="EMBL/GenBank/DDBJ databases">
        <authorList>
            <person name="Vogel A."/>
        </authorList>
    </citation>
    <scope>NUCLEOTIDE SEQUENCE [LARGE SCALE GENOMIC DNA]</scope>
</reference>
<dbReference type="EMBL" id="OOIL02000115">
    <property type="protein sequence ID" value="VFQ60225.1"/>
    <property type="molecule type" value="Genomic_DNA"/>
</dbReference>
<evidence type="ECO:0000313" key="1">
    <source>
        <dbReference type="EMBL" id="VFQ60225.1"/>
    </source>
</evidence>
<proteinExistence type="predicted"/>